<name>A0A5N5X2F8_9EURO</name>
<organism evidence="2 3">
    <name type="scientific">Aspergillus leporis</name>
    <dbReference type="NCBI Taxonomy" id="41062"/>
    <lineage>
        <taxon>Eukaryota</taxon>
        <taxon>Fungi</taxon>
        <taxon>Dikarya</taxon>
        <taxon>Ascomycota</taxon>
        <taxon>Pezizomycotina</taxon>
        <taxon>Eurotiomycetes</taxon>
        <taxon>Eurotiomycetidae</taxon>
        <taxon>Eurotiales</taxon>
        <taxon>Aspergillaceae</taxon>
        <taxon>Aspergillus</taxon>
        <taxon>Aspergillus subgen. Circumdati</taxon>
    </lineage>
</organism>
<dbReference type="InterPro" id="IPR041698">
    <property type="entry name" value="Methyltransf_25"/>
</dbReference>
<gene>
    <name evidence="2" type="ORF">BDV29DRAFT_134899</name>
</gene>
<dbReference type="Pfam" id="PF13649">
    <property type="entry name" value="Methyltransf_25"/>
    <property type="match status" value="1"/>
</dbReference>
<dbReference type="AlphaFoldDB" id="A0A5N5X2F8"/>
<dbReference type="CDD" id="cd02440">
    <property type="entry name" value="AdoMet_MTases"/>
    <property type="match status" value="1"/>
</dbReference>
<evidence type="ECO:0000259" key="1">
    <source>
        <dbReference type="Pfam" id="PF13649"/>
    </source>
</evidence>
<sequence>MSASASKERKSNFYDSAYLAEYYDILIRAYATALDTHADRRIYIPAMRKLLGFDSEQTSAPFIVLDVGTGTGRVLANLTNDAVEVNINLSNVEFIGVDKEPAMVHHASAMQQKNPSMSQVGRVNWLVGDAINLTSAELLQNKIGQVNLILFAAGGIAYLTEPDEQKRLFCQVAALLRPITGRFYLSVQRRLNTSLMEGVALQFDVINHREFLSGLYNGVVYKAPQIGESVREGQIVTTRYHSVVVKRIDAGGEEILEDNHIELKQRLWDEAETMGWATDARLHCEEAFKTFNETYFVFKRAD</sequence>
<feature type="domain" description="Methyltransferase" evidence="1">
    <location>
        <begin position="64"/>
        <end position="178"/>
    </location>
</feature>
<accession>A0A5N5X2F8</accession>
<dbReference type="InterPro" id="IPR029063">
    <property type="entry name" value="SAM-dependent_MTases_sf"/>
</dbReference>
<dbReference type="EMBL" id="ML732223">
    <property type="protein sequence ID" value="KAB8073664.1"/>
    <property type="molecule type" value="Genomic_DNA"/>
</dbReference>
<evidence type="ECO:0000313" key="2">
    <source>
        <dbReference type="EMBL" id="KAB8073664.1"/>
    </source>
</evidence>
<evidence type="ECO:0000313" key="3">
    <source>
        <dbReference type="Proteomes" id="UP000326565"/>
    </source>
</evidence>
<dbReference type="SUPFAM" id="SSF53335">
    <property type="entry name" value="S-adenosyl-L-methionine-dependent methyltransferases"/>
    <property type="match status" value="1"/>
</dbReference>
<dbReference type="Gene3D" id="3.40.50.150">
    <property type="entry name" value="Vaccinia Virus protein VP39"/>
    <property type="match status" value="1"/>
</dbReference>
<reference evidence="2 3" key="1">
    <citation type="submission" date="2019-04" db="EMBL/GenBank/DDBJ databases">
        <title>Friends and foes A comparative genomics study of 23 Aspergillus species from section Flavi.</title>
        <authorList>
            <consortium name="DOE Joint Genome Institute"/>
            <person name="Kjaerbolling I."/>
            <person name="Vesth T."/>
            <person name="Frisvad J.C."/>
            <person name="Nybo J.L."/>
            <person name="Theobald S."/>
            <person name="Kildgaard S."/>
            <person name="Isbrandt T."/>
            <person name="Kuo A."/>
            <person name="Sato A."/>
            <person name="Lyhne E.K."/>
            <person name="Kogle M.E."/>
            <person name="Wiebenga A."/>
            <person name="Kun R.S."/>
            <person name="Lubbers R.J."/>
            <person name="Makela M.R."/>
            <person name="Barry K."/>
            <person name="Chovatia M."/>
            <person name="Clum A."/>
            <person name="Daum C."/>
            <person name="Haridas S."/>
            <person name="He G."/>
            <person name="LaButti K."/>
            <person name="Lipzen A."/>
            <person name="Mondo S."/>
            <person name="Riley R."/>
            <person name="Salamov A."/>
            <person name="Simmons B.A."/>
            <person name="Magnuson J.K."/>
            <person name="Henrissat B."/>
            <person name="Mortensen U.H."/>
            <person name="Larsen T.O."/>
            <person name="Devries R.P."/>
            <person name="Grigoriev I.V."/>
            <person name="Machida M."/>
            <person name="Baker S.E."/>
            <person name="Andersen M.R."/>
        </authorList>
    </citation>
    <scope>NUCLEOTIDE SEQUENCE [LARGE SCALE GENOMIC DNA]</scope>
    <source>
        <strain evidence="2 3">CBS 151.66</strain>
    </source>
</reference>
<proteinExistence type="predicted"/>
<keyword evidence="3" id="KW-1185">Reference proteome</keyword>
<protein>
    <recommendedName>
        <fullName evidence="1">Methyltransferase domain-containing protein</fullName>
    </recommendedName>
</protein>
<dbReference type="Proteomes" id="UP000326565">
    <property type="component" value="Unassembled WGS sequence"/>
</dbReference>
<dbReference type="OrthoDB" id="5339271at2759"/>